<name>A0A9W6JAQ3_9HYPH</name>
<feature type="transmembrane region" description="Helical" evidence="1">
    <location>
        <begin position="130"/>
        <end position="152"/>
    </location>
</feature>
<keyword evidence="1" id="KW-0472">Membrane</keyword>
<evidence type="ECO:0000259" key="2">
    <source>
        <dbReference type="Pfam" id="PF07331"/>
    </source>
</evidence>
<protein>
    <recommendedName>
        <fullName evidence="2">DUF1468 domain-containing protein</fullName>
    </recommendedName>
</protein>
<evidence type="ECO:0000313" key="4">
    <source>
        <dbReference type="Proteomes" id="UP001143370"/>
    </source>
</evidence>
<comment type="caution">
    <text evidence="3">The sequence shown here is derived from an EMBL/GenBank/DDBJ whole genome shotgun (WGS) entry which is preliminary data.</text>
</comment>
<feature type="transmembrane region" description="Helical" evidence="1">
    <location>
        <begin position="44"/>
        <end position="66"/>
    </location>
</feature>
<feature type="domain" description="DUF1468" evidence="2">
    <location>
        <begin position="14"/>
        <end position="157"/>
    </location>
</feature>
<feature type="transmembrane region" description="Helical" evidence="1">
    <location>
        <begin position="93"/>
        <end position="124"/>
    </location>
</feature>
<organism evidence="3 4">
    <name type="scientific">Ancylobacter dichloromethanicus</name>
    <dbReference type="NCBI Taxonomy" id="518825"/>
    <lineage>
        <taxon>Bacteria</taxon>
        <taxon>Pseudomonadati</taxon>
        <taxon>Pseudomonadota</taxon>
        <taxon>Alphaproteobacteria</taxon>
        <taxon>Hyphomicrobiales</taxon>
        <taxon>Xanthobacteraceae</taxon>
        <taxon>Ancylobacter</taxon>
    </lineage>
</organism>
<dbReference type="Pfam" id="PF07331">
    <property type="entry name" value="TctB"/>
    <property type="match status" value="1"/>
</dbReference>
<accession>A0A9W6JAQ3</accession>
<dbReference type="RefSeq" id="WP_213368544.1">
    <property type="nucleotide sequence ID" value="NZ_BSFJ01000035.1"/>
</dbReference>
<reference evidence="3" key="2">
    <citation type="submission" date="2023-01" db="EMBL/GenBank/DDBJ databases">
        <authorList>
            <person name="Sun Q."/>
            <person name="Evtushenko L."/>
        </authorList>
    </citation>
    <scope>NUCLEOTIDE SEQUENCE</scope>
    <source>
        <strain evidence="3">VKM B-2484</strain>
    </source>
</reference>
<keyword evidence="4" id="KW-1185">Reference proteome</keyword>
<keyword evidence="1" id="KW-0812">Transmembrane</keyword>
<evidence type="ECO:0000313" key="3">
    <source>
        <dbReference type="EMBL" id="GLK74026.1"/>
    </source>
</evidence>
<sequence>MIEIRRRTAEIVTALALLAAIVFLYVHTYTFAPSPMRGYPGAAFMPRLILIYSGVFTAIWLGGLLFRNPAPNHDLDPLAADPGRFEFEYRDCLVTAAAILALVYGIDLVGFELTCFLIFVVLLYPRLPNLPWVFGVAALTTIFCYVVFVLLLNVSLPLAFLPAYLNF</sequence>
<dbReference type="EMBL" id="BSFJ01000035">
    <property type="protein sequence ID" value="GLK74026.1"/>
    <property type="molecule type" value="Genomic_DNA"/>
</dbReference>
<evidence type="ECO:0000256" key="1">
    <source>
        <dbReference type="SAM" id="Phobius"/>
    </source>
</evidence>
<proteinExistence type="predicted"/>
<dbReference type="InterPro" id="IPR009936">
    <property type="entry name" value="DUF1468"/>
</dbReference>
<gene>
    <name evidence="3" type="ORF">GCM10017643_41440</name>
</gene>
<feature type="transmembrane region" description="Helical" evidence="1">
    <location>
        <begin position="12"/>
        <end position="32"/>
    </location>
</feature>
<reference evidence="3" key="1">
    <citation type="journal article" date="2014" name="Int. J. Syst. Evol. Microbiol.">
        <title>Complete genome sequence of Corynebacterium casei LMG S-19264T (=DSM 44701T), isolated from a smear-ripened cheese.</title>
        <authorList>
            <consortium name="US DOE Joint Genome Institute (JGI-PGF)"/>
            <person name="Walter F."/>
            <person name="Albersmeier A."/>
            <person name="Kalinowski J."/>
            <person name="Ruckert C."/>
        </authorList>
    </citation>
    <scope>NUCLEOTIDE SEQUENCE</scope>
    <source>
        <strain evidence="3">VKM B-2484</strain>
    </source>
</reference>
<dbReference type="AlphaFoldDB" id="A0A9W6JAQ3"/>
<dbReference type="Proteomes" id="UP001143370">
    <property type="component" value="Unassembled WGS sequence"/>
</dbReference>
<keyword evidence="1" id="KW-1133">Transmembrane helix</keyword>